<comment type="caution">
    <text evidence="1">The sequence shown here is derived from an EMBL/GenBank/DDBJ whole genome shotgun (WGS) entry which is preliminary data.</text>
</comment>
<reference evidence="1" key="1">
    <citation type="submission" date="2022-11" db="EMBL/GenBank/DDBJ databases">
        <title>Genome Sequence of Boeremia exigua.</title>
        <authorList>
            <person name="Buettner E."/>
        </authorList>
    </citation>
    <scope>NUCLEOTIDE SEQUENCE</scope>
    <source>
        <strain evidence="1">CU02</strain>
    </source>
</reference>
<proteinExistence type="predicted"/>
<dbReference type="EMBL" id="JAPHNI010000235">
    <property type="protein sequence ID" value="KAJ8113719.1"/>
    <property type="molecule type" value="Genomic_DNA"/>
</dbReference>
<accession>A0ACC2IEU2</accession>
<evidence type="ECO:0000313" key="1">
    <source>
        <dbReference type="EMBL" id="KAJ8113719.1"/>
    </source>
</evidence>
<protein>
    <submittedName>
        <fullName evidence="1">Uncharacterized protein</fullName>
    </submittedName>
</protein>
<evidence type="ECO:0000313" key="2">
    <source>
        <dbReference type="Proteomes" id="UP001153331"/>
    </source>
</evidence>
<name>A0ACC2IEU2_9PLEO</name>
<organism evidence="1 2">
    <name type="scientific">Boeremia exigua</name>
    <dbReference type="NCBI Taxonomy" id="749465"/>
    <lineage>
        <taxon>Eukaryota</taxon>
        <taxon>Fungi</taxon>
        <taxon>Dikarya</taxon>
        <taxon>Ascomycota</taxon>
        <taxon>Pezizomycotina</taxon>
        <taxon>Dothideomycetes</taxon>
        <taxon>Pleosporomycetidae</taxon>
        <taxon>Pleosporales</taxon>
        <taxon>Pleosporineae</taxon>
        <taxon>Didymellaceae</taxon>
        <taxon>Boeremia</taxon>
    </lineage>
</organism>
<dbReference type="Proteomes" id="UP001153331">
    <property type="component" value="Unassembled WGS sequence"/>
</dbReference>
<gene>
    <name evidence="1" type="ORF">OPT61_g4211</name>
</gene>
<sequence>MHALVLIFSLLTFAFSAHADVTQKDYTGIGNIYVLNSSDWRTASPTTDRIGCLSENGKLISASNEAACGELHVQRQVAGAQHRQQVRRAGPRMELQRDICFQHLRPAVHNRRLSARVPLLRRYCVLLRRQAGTGSQREAVALAIPLGVATNGHHSWSHPATPGVGQDRRPSEEERGARDSGTAVEAYRWPADSAVGTAGEGAVSLVAGHSRVPDNTEVNFDSFDNHHKLYRATIKKIRTKHYIPSEILGRQRYAEELLESRNEGTEFLGFAVGFELFAKS</sequence>
<keyword evidence="2" id="KW-1185">Reference proteome</keyword>